<gene>
    <name evidence="1" type="ORF">S06H3_61227</name>
</gene>
<feature type="non-terminal residue" evidence="1">
    <location>
        <position position="74"/>
    </location>
</feature>
<comment type="caution">
    <text evidence="1">The sequence shown here is derived from an EMBL/GenBank/DDBJ whole genome shotgun (WGS) entry which is preliminary data.</text>
</comment>
<evidence type="ECO:0008006" key="2">
    <source>
        <dbReference type="Google" id="ProtNLM"/>
    </source>
</evidence>
<dbReference type="Gene3D" id="3.10.129.10">
    <property type="entry name" value="Hotdog Thioesterase"/>
    <property type="match status" value="1"/>
</dbReference>
<proteinExistence type="predicted"/>
<dbReference type="AlphaFoldDB" id="X1P4M5"/>
<dbReference type="SUPFAM" id="SSF54637">
    <property type="entry name" value="Thioesterase/thiol ester dehydrase-isomerase"/>
    <property type="match status" value="1"/>
</dbReference>
<sequence>MREILKYSKCFVCGDENECGLKVKFFEEDEVAKAEFVVDQRFQGYKDILHGGIISALLDEVMIKAVLARNILVV</sequence>
<reference evidence="1" key="1">
    <citation type="journal article" date="2014" name="Front. Microbiol.">
        <title>High frequency of phylogenetically diverse reductive dehalogenase-homologous genes in deep subseafloor sedimentary metagenomes.</title>
        <authorList>
            <person name="Kawai M."/>
            <person name="Futagami T."/>
            <person name="Toyoda A."/>
            <person name="Takaki Y."/>
            <person name="Nishi S."/>
            <person name="Hori S."/>
            <person name="Arai W."/>
            <person name="Tsubouchi T."/>
            <person name="Morono Y."/>
            <person name="Uchiyama I."/>
            <person name="Ito T."/>
            <person name="Fujiyama A."/>
            <person name="Inagaki F."/>
            <person name="Takami H."/>
        </authorList>
    </citation>
    <scope>NUCLEOTIDE SEQUENCE</scope>
    <source>
        <strain evidence="1">Expedition CK06-06</strain>
    </source>
</reference>
<evidence type="ECO:0000313" key="1">
    <source>
        <dbReference type="EMBL" id="GAI50808.1"/>
    </source>
</evidence>
<protein>
    <recommendedName>
        <fullName evidence="2">Thioesterase domain-containing protein</fullName>
    </recommendedName>
</protein>
<dbReference type="EMBL" id="BARV01040099">
    <property type="protein sequence ID" value="GAI50808.1"/>
    <property type="molecule type" value="Genomic_DNA"/>
</dbReference>
<name>X1P4M5_9ZZZZ</name>
<organism evidence="1">
    <name type="scientific">marine sediment metagenome</name>
    <dbReference type="NCBI Taxonomy" id="412755"/>
    <lineage>
        <taxon>unclassified sequences</taxon>
        <taxon>metagenomes</taxon>
        <taxon>ecological metagenomes</taxon>
    </lineage>
</organism>
<accession>X1P4M5</accession>
<dbReference type="InterPro" id="IPR029069">
    <property type="entry name" value="HotDog_dom_sf"/>
</dbReference>